<comment type="caution">
    <text evidence="1">The sequence shown here is derived from an EMBL/GenBank/DDBJ whole genome shotgun (WGS) entry which is preliminary data.</text>
</comment>
<dbReference type="InterPro" id="IPR013783">
    <property type="entry name" value="Ig-like_fold"/>
</dbReference>
<proteinExistence type="predicted"/>
<reference evidence="1 2" key="1">
    <citation type="submission" date="2024-06" db="EMBL/GenBank/DDBJ databases">
        <title>Sorghum-associated microbial communities from plants grown in Nebraska, USA.</title>
        <authorList>
            <person name="Schachtman D."/>
        </authorList>
    </citation>
    <scope>NUCLEOTIDE SEQUENCE [LARGE SCALE GENOMIC DNA]</scope>
    <source>
        <strain evidence="1 2">1288</strain>
    </source>
</reference>
<accession>A0ABV2KBT5</accession>
<evidence type="ECO:0000313" key="1">
    <source>
        <dbReference type="EMBL" id="MET3658542.1"/>
    </source>
</evidence>
<evidence type="ECO:0000313" key="2">
    <source>
        <dbReference type="Proteomes" id="UP001549104"/>
    </source>
</evidence>
<evidence type="ECO:0008006" key="3">
    <source>
        <dbReference type="Google" id="ProtNLM"/>
    </source>
</evidence>
<dbReference type="RefSeq" id="WP_354314210.1">
    <property type="nucleotide sequence ID" value="NZ_JBEPME010000005.1"/>
</dbReference>
<keyword evidence="2" id="KW-1185">Reference proteome</keyword>
<sequence>MVKYYYDKYNSTPIIRYNDDSTFAGTGLKNMYFTDMAKTYLFNPILNSYSIGSDLWQRNESIAKGAFGYSVDQHGQLSRGDAEKSGTVSITVSAYSSYKTPVSNTSFINGYNQGTLVQSNISAENGTYPTDGRHTDDYWYVRGALTNVAPTISLSTSDNRTLYENDSFGISGSATDSDSGNVVSVKYQLNGGTERAIVSGISTGASIPFNRALTFKGGMLFDGSNAVTPALVEGTTHSLRVWAEDDKGGKSAAQTRLFTVVANRPAALTIEPFVTAGNLIDSDTMTIKGSVADPEGNAVIVRYKIGSGSYIEILNGVGGPFSIPIKLSALKAGANAVTIQATDSYGAVSSKTLNVVKSGNVLPLKTSVTRYKINPPNGSAKGVLLWIEREVGDLIVDVEISATMAGEAESFVPMTKTSTAFVIDGIEEDEFTHDAVTPKENIVIKLTMTRASTATNNGIKLISGVLS</sequence>
<dbReference type="Gene3D" id="2.60.40.10">
    <property type="entry name" value="Immunoglobulins"/>
    <property type="match status" value="2"/>
</dbReference>
<name>A0ABV2KBT5_SPOPS</name>
<organism evidence="1 2">
    <name type="scientific">Sporosarcina psychrophila</name>
    <name type="common">Bacillus psychrophilus</name>
    <dbReference type="NCBI Taxonomy" id="1476"/>
    <lineage>
        <taxon>Bacteria</taxon>
        <taxon>Bacillati</taxon>
        <taxon>Bacillota</taxon>
        <taxon>Bacilli</taxon>
        <taxon>Bacillales</taxon>
        <taxon>Caryophanaceae</taxon>
        <taxon>Sporosarcina</taxon>
    </lineage>
</organism>
<dbReference type="Proteomes" id="UP001549104">
    <property type="component" value="Unassembled WGS sequence"/>
</dbReference>
<dbReference type="EMBL" id="JBEPME010000005">
    <property type="protein sequence ID" value="MET3658542.1"/>
    <property type="molecule type" value="Genomic_DNA"/>
</dbReference>
<protein>
    <recommendedName>
        <fullName evidence="3">Bacterial Ig-like domain-containing protein</fullName>
    </recommendedName>
</protein>
<gene>
    <name evidence="1" type="ORF">ABIC55_003659</name>
</gene>